<evidence type="ECO:0000313" key="4">
    <source>
        <dbReference type="EMBL" id="ETR74173.1"/>
    </source>
</evidence>
<dbReference type="PANTHER" id="PTHR37477">
    <property type="entry name" value="COBALT-PRECORRIN-5A HYDROLASE"/>
    <property type="match status" value="1"/>
</dbReference>
<dbReference type="Pfam" id="PF11760">
    <property type="entry name" value="CbiG_N"/>
    <property type="match status" value="1"/>
</dbReference>
<gene>
    <name evidence="4" type="ORF">OMM_00380</name>
</gene>
<accession>A0A1V1PHF5</accession>
<reference evidence="5" key="1">
    <citation type="submission" date="2012-11" db="EMBL/GenBank/DDBJ databases">
        <authorList>
            <person name="Lucero-Rivera Y.E."/>
            <person name="Tovar-Ramirez D."/>
        </authorList>
    </citation>
    <scope>NUCLEOTIDE SEQUENCE [LARGE SCALE GENOMIC DNA]</scope>
    <source>
        <strain evidence="5">Araruama</strain>
    </source>
</reference>
<evidence type="ECO:0000259" key="1">
    <source>
        <dbReference type="Pfam" id="PF01890"/>
    </source>
</evidence>
<dbReference type="InterPro" id="IPR036518">
    <property type="entry name" value="CobE/GbiG_C_sf"/>
</dbReference>
<name>A0A1V1PHF5_9BACT</name>
<dbReference type="Gene3D" id="3.40.50.11220">
    <property type="match status" value="1"/>
</dbReference>
<dbReference type="EMBL" id="ATBP01000018">
    <property type="protein sequence ID" value="ETR74173.1"/>
    <property type="molecule type" value="Genomic_DNA"/>
</dbReference>
<dbReference type="Proteomes" id="UP000189670">
    <property type="component" value="Unassembled WGS sequence"/>
</dbReference>
<dbReference type="InterPro" id="IPR002750">
    <property type="entry name" value="CobE/GbiG_C"/>
</dbReference>
<dbReference type="InterPro" id="IPR038029">
    <property type="entry name" value="GbiG_N_sf"/>
</dbReference>
<organism evidence="4 5">
    <name type="scientific">Candidatus Magnetoglobus multicellularis str. Araruama</name>
    <dbReference type="NCBI Taxonomy" id="890399"/>
    <lineage>
        <taxon>Bacteria</taxon>
        <taxon>Pseudomonadati</taxon>
        <taxon>Thermodesulfobacteriota</taxon>
        <taxon>Desulfobacteria</taxon>
        <taxon>Desulfobacterales</taxon>
        <taxon>Desulfobacteraceae</taxon>
        <taxon>Candidatus Magnetoglobus</taxon>
    </lineage>
</organism>
<sequence length="364" mass="40142">MKNRPLSIKQIAFWAITPEGAFLANSLRNKIDSVKLFVSKKANNELKDTISFDSLRLTLNAVFHKFDGHVFFMATGIVVRMISNLIVHKISDPAVVVMDEKGHHCISLLSGHIGGANELTRMLSDVSGANPVITTATDLHQLVAIDVIAVEHGIFIENPDRIKAINMSILQGRLFWLYDPYCFIGQYLKKQCMAKSVETIHEGTLLLDENGCPMPGIVVDDRIDAYPESTLVLRPPTMTVGIGCNKNTDSWEIIEIINKIMAGNRLAIRSVFQMASIDIKSTETGLLDASRILNIPLRFFDAKALNNVKTIQNPSEIVRQHIGVNSVCEASAILAAHLGELIVPKQKGKNVTMAVCRTPCMSPE</sequence>
<evidence type="ECO:0000313" key="5">
    <source>
        <dbReference type="Proteomes" id="UP000189670"/>
    </source>
</evidence>
<feature type="domain" description="CobE/GbiG C-terminal" evidence="1">
    <location>
        <begin position="239"/>
        <end position="355"/>
    </location>
</feature>
<feature type="domain" description="Cobalamin biosynthesis central region" evidence="3">
    <location>
        <begin position="144"/>
        <end position="235"/>
    </location>
</feature>
<proteinExistence type="predicted"/>
<feature type="domain" description="Cobalamin synthesis G N-terminal" evidence="2">
    <location>
        <begin position="59"/>
        <end position="138"/>
    </location>
</feature>
<dbReference type="GO" id="GO:0009236">
    <property type="term" value="P:cobalamin biosynthetic process"/>
    <property type="evidence" value="ECO:0007669"/>
    <property type="project" value="InterPro"/>
</dbReference>
<dbReference type="InterPro" id="IPR021744">
    <property type="entry name" value="CbiG_N"/>
</dbReference>
<evidence type="ECO:0000259" key="3">
    <source>
        <dbReference type="Pfam" id="PF11761"/>
    </source>
</evidence>
<dbReference type="Pfam" id="PF01890">
    <property type="entry name" value="CbiG_C"/>
    <property type="match status" value="1"/>
</dbReference>
<keyword evidence="4" id="KW-0378">Hydrolase</keyword>
<dbReference type="Pfam" id="PF11761">
    <property type="entry name" value="CbiG_mid"/>
    <property type="match status" value="1"/>
</dbReference>
<dbReference type="SUPFAM" id="SSF159672">
    <property type="entry name" value="CbiG N-terminal domain-like"/>
    <property type="match status" value="1"/>
</dbReference>
<dbReference type="InterPro" id="IPR052553">
    <property type="entry name" value="CbiG_hydrolase"/>
</dbReference>
<dbReference type="GO" id="GO:0016787">
    <property type="term" value="F:hydrolase activity"/>
    <property type="evidence" value="ECO:0007669"/>
    <property type="project" value="UniProtKB-KW"/>
</dbReference>
<dbReference type="SUPFAM" id="SSF159664">
    <property type="entry name" value="CobE/GbiG C-terminal domain-like"/>
    <property type="match status" value="1"/>
</dbReference>
<evidence type="ECO:0000259" key="2">
    <source>
        <dbReference type="Pfam" id="PF11760"/>
    </source>
</evidence>
<dbReference type="AlphaFoldDB" id="A0A1V1PHF5"/>
<protein>
    <submittedName>
        <fullName evidence="4">Cobalt-precorrin 5A hydrolase</fullName>
    </submittedName>
</protein>
<comment type="caution">
    <text evidence="4">The sequence shown here is derived from an EMBL/GenBank/DDBJ whole genome shotgun (WGS) entry which is preliminary data.</text>
</comment>
<dbReference type="InterPro" id="IPR021745">
    <property type="entry name" value="CbiG_mid"/>
</dbReference>
<dbReference type="Gene3D" id="3.30.420.180">
    <property type="entry name" value="CobE/GbiG C-terminal domain"/>
    <property type="match status" value="1"/>
</dbReference>
<dbReference type="PANTHER" id="PTHR37477:SF1">
    <property type="entry name" value="COBALT-PRECORRIN-5A HYDROLASE"/>
    <property type="match status" value="1"/>
</dbReference>